<evidence type="ECO:0000313" key="3">
    <source>
        <dbReference type="Proteomes" id="UP000648908"/>
    </source>
</evidence>
<keyword evidence="1" id="KW-0472">Membrane</keyword>
<reference evidence="2" key="1">
    <citation type="submission" date="2021-01" db="EMBL/GenBank/DDBJ databases">
        <title>Tabrizicola alba sp. nov. a motile alkaliphilic bacterium isolated from a soda lake.</title>
        <authorList>
            <person name="Szuroczki S."/>
            <person name="Abbaszade G."/>
            <person name="Schumann P."/>
            <person name="Toth E."/>
        </authorList>
    </citation>
    <scope>NUCLEOTIDE SEQUENCE</scope>
    <source>
        <strain evidence="2">DMG-N-6</strain>
    </source>
</reference>
<proteinExistence type="predicted"/>
<dbReference type="Proteomes" id="UP000648908">
    <property type="component" value="Unassembled WGS sequence"/>
</dbReference>
<gene>
    <name evidence="2" type="primary">lptC</name>
    <name evidence="2" type="ORF">JL811_05575</name>
</gene>
<feature type="transmembrane region" description="Helical" evidence="1">
    <location>
        <begin position="12"/>
        <end position="34"/>
    </location>
</feature>
<protein>
    <submittedName>
        <fullName evidence="2">LPS export ABC transporter periplasmic protein LptC</fullName>
    </submittedName>
</protein>
<keyword evidence="1" id="KW-1133">Transmembrane helix</keyword>
<dbReference type="GO" id="GO:0015221">
    <property type="term" value="F:lipopolysaccharide transmembrane transporter activity"/>
    <property type="evidence" value="ECO:0007669"/>
    <property type="project" value="InterPro"/>
</dbReference>
<keyword evidence="3" id="KW-1185">Reference proteome</keyword>
<dbReference type="InterPro" id="IPR010664">
    <property type="entry name" value="LipoPS_assembly_LptC-rel"/>
</dbReference>
<name>A0A8K0V985_9RHOB</name>
<dbReference type="EMBL" id="JAESVN010000002">
    <property type="protein sequence ID" value="MBL4916686.1"/>
    <property type="molecule type" value="Genomic_DNA"/>
</dbReference>
<organism evidence="2 3">
    <name type="scientific">Szabonella alba</name>
    <dbReference type="NCBI Taxonomy" id="2804194"/>
    <lineage>
        <taxon>Bacteria</taxon>
        <taxon>Pseudomonadati</taxon>
        <taxon>Pseudomonadota</taxon>
        <taxon>Alphaproteobacteria</taxon>
        <taxon>Rhodobacterales</taxon>
        <taxon>Paracoccaceae</taxon>
        <taxon>Szabonella</taxon>
    </lineage>
</organism>
<dbReference type="RefSeq" id="WP_202687507.1">
    <property type="nucleotide sequence ID" value="NZ_JAESVN010000002.1"/>
</dbReference>
<dbReference type="AlphaFoldDB" id="A0A8K0V985"/>
<accession>A0A8K0V985</accession>
<comment type="caution">
    <text evidence="2">The sequence shown here is derived from an EMBL/GenBank/DDBJ whole genome shotgun (WGS) entry which is preliminary data.</text>
</comment>
<dbReference type="InterPro" id="IPR026265">
    <property type="entry name" value="LptC"/>
</dbReference>
<dbReference type="NCBIfam" id="TIGR04409">
    <property type="entry name" value="LptC_YrbK"/>
    <property type="match status" value="1"/>
</dbReference>
<evidence type="ECO:0000313" key="2">
    <source>
        <dbReference type="EMBL" id="MBL4916686.1"/>
    </source>
</evidence>
<dbReference type="Pfam" id="PF06835">
    <property type="entry name" value="LptC"/>
    <property type="match status" value="1"/>
</dbReference>
<dbReference type="Gene3D" id="2.60.450.10">
    <property type="entry name" value="Lipopolysaccharide (LPS) transport protein A like domain"/>
    <property type="match status" value="1"/>
</dbReference>
<evidence type="ECO:0000256" key="1">
    <source>
        <dbReference type="SAM" id="Phobius"/>
    </source>
</evidence>
<keyword evidence="1" id="KW-0812">Transmembrane</keyword>
<sequence length="199" mass="21016">MTGHDNFHSALVSWLKIILPLIALAILSTLFLVARTVDPSDAIPFAQVDIEDRVREPRLTLPTWAGVTDDGAALTVAAAEARPGDGSPSAEKLVARLETPDGGSADLVSDHGRLDPETNRLIVSGGVVLSTSTGYRIRTEEMSAALDRTGLLSEQPVTATGPAGRIDAQSMTLSEKSGQPGQYLLVFKGAVKLLYQPAD</sequence>
<dbReference type="GO" id="GO:0005886">
    <property type="term" value="C:plasma membrane"/>
    <property type="evidence" value="ECO:0007669"/>
    <property type="project" value="InterPro"/>
</dbReference>